<evidence type="ECO:0000259" key="10">
    <source>
        <dbReference type="Pfam" id="PF02518"/>
    </source>
</evidence>
<dbReference type="SUPFAM" id="SSF55874">
    <property type="entry name" value="ATPase domain of HSP90 chaperone/DNA topoisomerase II/histidine kinase"/>
    <property type="match status" value="1"/>
</dbReference>
<organism evidence="12 13">
    <name type="scientific">Streptomyces finlayi</name>
    <dbReference type="NCBI Taxonomy" id="67296"/>
    <lineage>
        <taxon>Bacteria</taxon>
        <taxon>Bacillati</taxon>
        <taxon>Actinomycetota</taxon>
        <taxon>Actinomycetes</taxon>
        <taxon>Kitasatosporales</taxon>
        <taxon>Streptomycetaceae</taxon>
        <taxon>Streptomyces</taxon>
    </lineage>
</organism>
<dbReference type="Gene3D" id="3.30.565.10">
    <property type="entry name" value="Histidine kinase-like ATPase, C-terminal domain"/>
    <property type="match status" value="1"/>
</dbReference>
<feature type="domain" description="Histidine kinase/HSP90-like ATPase" evidence="10">
    <location>
        <begin position="339"/>
        <end position="421"/>
    </location>
</feature>
<dbReference type="GO" id="GO:0000155">
    <property type="term" value="F:phosphorelay sensor kinase activity"/>
    <property type="evidence" value="ECO:0007669"/>
    <property type="project" value="InterPro"/>
</dbReference>
<evidence type="ECO:0000256" key="5">
    <source>
        <dbReference type="ARBA" id="ARBA00022741"/>
    </source>
</evidence>
<keyword evidence="7" id="KW-0067">ATP-binding</keyword>
<dbReference type="InterPro" id="IPR050482">
    <property type="entry name" value="Sensor_HK_TwoCompSys"/>
</dbReference>
<dbReference type="Gene3D" id="1.20.5.1930">
    <property type="match status" value="1"/>
</dbReference>
<dbReference type="EC" id="2.7.13.3" evidence="2"/>
<dbReference type="InterPro" id="IPR036890">
    <property type="entry name" value="HATPase_C_sf"/>
</dbReference>
<reference evidence="12" key="1">
    <citation type="journal article" date="2014" name="Int. J. Syst. Evol. Microbiol.">
        <title>Complete genome sequence of Corynebacterium casei LMG S-19264T (=DSM 44701T), isolated from a smear-ripened cheese.</title>
        <authorList>
            <consortium name="US DOE Joint Genome Institute (JGI-PGF)"/>
            <person name="Walter F."/>
            <person name="Albersmeier A."/>
            <person name="Kalinowski J."/>
            <person name="Ruckert C."/>
        </authorList>
    </citation>
    <scope>NUCLEOTIDE SEQUENCE</scope>
    <source>
        <strain evidence="12">JCM 4637</strain>
    </source>
</reference>
<keyword evidence="5" id="KW-0547">Nucleotide-binding</keyword>
<dbReference type="Proteomes" id="UP000638353">
    <property type="component" value="Unassembled WGS sequence"/>
</dbReference>
<evidence type="ECO:0000256" key="9">
    <source>
        <dbReference type="SAM" id="Phobius"/>
    </source>
</evidence>
<keyword evidence="9" id="KW-1133">Transmembrane helix</keyword>
<dbReference type="GO" id="GO:0005524">
    <property type="term" value="F:ATP binding"/>
    <property type="evidence" value="ECO:0007669"/>
    <property type="project" value="UniProtKB-KW"/>
</dbReference>
<keyword evidence="4" id="KW-0808">Transferase</keyword>
<keyword evidence="8" id="KW-0902">Two-component regulatory system</keyword>
<proteinExistence type="predicted"/>
<dbReference type="Pfam" id="PF07730">
    <property type="entry name" value="HisKA_3"/>
    <property type="match status" value="1"/>
</dbReference>
<name>A0A919CEU1_9ACTN</name>
<reference evidence="12" key="2">
    <citation type="submission" date="2020-09" db="EMBL/GenBank/DDBJ databases">
        <authorList>
            <person name="Sun Q."/>
            <person name="Ohkuma M."/>
        </authorList>
    </citation>
    <scope>NUCLEOTIDE SEQUENCE</scope>
    <source>
        <strain evidence="12">JCM 4637</strain>
    </source>
</reference>
<dbReference type="CDD" id="cd16917">
    <property type="entry name" value="HATPase_UhpB-NarQ-NarX-like"/>
    <property type="match status" value="1"/>
</dbReference>
<evidence type="ECO:0000259" key="11">
    <source>
        <dbReference type="Pfam" id="PF07730"/>
    </source>
</evidence>
<gene>
    <name evidence="12" type="ORF">GCM10010334_75890</name>
</gene>
<evidence type="ECO:0000256" key="7">
    <source>
        <dbReference type="ARBA" id="ARBA00022840"/>
    </source>
</evidence>
<keyword evidence="6" id="KW-0418">Kinase</keyword>
<evidence type="ECO:0000256" key="4">
    <source>
        <dbReference type="ARBA" id="ARBA00022679"/>
    </source>
</evidence>
<feature type="domain" description="Signal transduction histidine kinase subgroup 3 dimerisation and phosphoacceptor" evidence="11">
    <location>
        <begin position="233"/>
        <end position="300"/>
    </location>
</feature>
<evidence type="ECO:0000256" key="6">
    <source>
        <dbReference type="ARBA" id="ARBA00022777"/>
    </source>
</evidence>
<dbReference type="InterPro" id="IPR011712">
    <property type="entry name" value="Sig_transdc_His_kin_sub3_dim/P"/>
</dbReference>
<dbReference type="AlphaFoldDB" id="A0A919CEU1"/>
<evidence type="ECO:0000256" key="8">
    <source>
        <dbReference type="ARBA" id="ARBA00023012"/>
    </source>
</evidence>
<dbReference type="EMBL" id="BMVC01000023">
    <property type="protein sequence ID" value="GHD15580.1"/>
    <property type="molecule type" value="Genomic_DNA"/>
</dbReference>
<dbReference type="Pfam" id="PF02518">
    <property type="entry name" value="HATPase_c"/>
    <property type="match status" value="1"/>
</dbReference>
<feature type="transmembrane region" description="Helical" evidence="9">
    <location>
        <begin position="172"/>
        <end position="195"/>
    </location>
</feature>
<evidence type="ECO:0000256" key="2">
    <source>
        <dbReference type="ARBA" id="ARBA00012438"/>
    </source>
</evidence>
<accession>A0A919CEU1</accession>
<feature type="transmembrane region" description="Helical" evidence="9">
    <location>
        <begin position="119"/>
        <end position="152"/>
    </location>
</feature>
<protein>
    <recommendedName>
        <fullName evidence="2">histidine kinase</fullName>
        <ecNumber evidence="2">2.7.13.3</ecNumber>
    </recommendedName>
</protein>
<feature type="transmembrane region" description="Helical" evidence="9">
    <location>
        <begin position="72"/>
        <end position="91"/>
    </location>
</feature>
<sequence length="426" mass="45613">MNLLTQGAPGPLAQLLSRAGPERRSRWARSRTRLRRDLAFVASGVPLHLLTAPLFLWATTQLVGLLDGSSDAAPYVLPVALALILVAGFGLTGAQRWRFRELCGREIPRLRFAVARRQFAYHWLVGPCLAVLELAVLALLLLAVAGTTVYAWEWLLPMGFRQAHQNYTTWSAFVMAAGVGALFAVPPAAAALVRLEQRIAPALLRDDKAEALKQRVSDLTESRAGAVDAADAERRRIERDLHDGAQQHLVSMALNLGIAKATLKDLPPEAQQVIDEAHRAAKEAIEELNNLVRGLHPSVLDELGLDAALSGLAARAPFPVRLRADIPARPEPAVEAVAYFVVSEALTNVAKHARATRAEVTVTRLGEILRVIVTDDGTGGADLAGGTGLRGLAQRVSSVDGTFRLSSPTGGPTVMTVELPCSAAAQ</sequence>
<evidence type="ECO:0000256" key="3">
    <source>
        <dbReference type="ARBA" id="ARBA00022553"/>
    </source>
</evidence>
<dbReference type="PANTHER" id="PTHR24421">
    <property type="entry name" value="NITRATE/NITRITE SENSOR PROTEIN NARX-RELATED"/>
    <property type="match status" value="1"/>
</dbReference>
<dbReference type="GO" id="GO:0046983">
    <property type="term" value="F:protein dimerization activity"/>
    <property type="evidence" value="ECO:0007669"/>
    <property type="project" value="InterPro"/>
</dbReference>
<keyword evidence="9" id="KW-0472">Membrane</keyword>
<dbReference type="PANTHER" id="PTHR24421:SF10">
    <property type="entry name" value="NITRATE_NITRITE SENSOR PROTEIN NARQ"/>
    <property type="match status" value="1"/>
</dbReference>
<evidence type="ECO:0000256" key="1">
    <source>
        <dbReference type="ARBA" id="ARBA00000085"/>
    </source>
</evidence>
<feature type="transmembrane region" description="Helical" evidence="9">
    <location>
        <begin position="38"/>
        <end position="60"/>
    </location>
</feature>
<dbReference type="InterPro" id="IPR003594">
    <property type="entry name" value="HATPase_dom"/>
</dbReference>
<comment type="catalytic activity">
    <reaction evidence="1">
        <text>ATP + protein L-histidine = ADP + protein N-phospho-L-histidine.</text>
        <dbReference type="EC" id="2.7.13.3"/>
    </reaction>
</comment>
<dbReference type="RefSeq" id="WP_189827616.1">
    <property type="nucleotide sequence ID" value="NZ_BMVC01000023.1"/>
</dbReference>
<evidence type="ECO:0000313" key="13">
    <source>
        <dbReference type="Proteomes" id="UP000638353"/>
    </source>
</evidence>
<evidence type="ECO:0000313" key="12">
    <source>
        <dbReference type="EMBL" id="GHD15580.1"/>
    </source>
</evidence>
<keyword evidence="3" id="KW-0597">Phosphoprotein</keyword>
<comment type="caution">
    <text evidence="12">The sequence shown here is derived from an EMBL/GenBank/DDBJ whole genome shotgun (WGS) entry which is preliminary data.</text>
</comment>
<keyword evidence="9" id="KW-0812">Transmembrane</keyword>
<dbReference type="GO" id="GO:0016020">
    <property type="term" value="C:membrane"/>
    <property type="evidence" value="ECO:0007669"/>
    <property type="project" value="InterPro"/>
</dbReference>